<name>A0ABV0G0K0_9BURK</name>
<evidence type="ECO:0000313" key="2">
    <source>
        <dbReference type="Proteomes" id="UP001495147"/>
    </source>
</evidence>
<dbReference type="InterPro" id="IPR012675">
    <property type="entry name" value="Beta-grasp_dom_sf"/>
</dbReference>
<protein>
    <submittedName>
        <fullName evidence="1">MoaD/ThiS family protein</fullName>
    </submittedName>
</protein>
<gene>
    <name evidence="1" type="ORF">ABDJ85_07140</name>
</gene>
<dbReference type="PANTHER" id="PTHR38031">
    <property type="entry name" value="SULFUR CARRIER PROTEIN SLR0821-RELATED"/>
    <property type="match status" value="1"/>
</dbReference>
<proteinExistence type="predicted"/>
<keyword evidence="2" id="KW-1185">Reference proteome</keyword>
<dbReference type="EMBL" id="JBDPZD010000002">
    <property type="protein sequence ID" value="MEO3691239.1"/>
    <property type="molecule type" value="Genomic_DNA"/>
</dbReference>
<dbReference type="Gene3D" id="3.10.20.30">
    <property type="match status" value="1"/>
</dbReference>
<organism evidence="1 2">
    <name type="scientific">Roseateles paludis</name>
    <dbReference type="NCBI Taxonomy" id="3145238"/>
    <lineage>
        <taxon>Bacteria</taxon>
        <taxon>Pseudomonadati</taxon>
        <taxon>Pseudomonadota</taxon>
        <taxon>Betaproteobacteria</taxon>
        <taxon>Burkholderiales</taxon>
        <taxon>Sphaerotilaceae</taxon>
        <taxon>Roseateles</taxon>
    </lineage>
</organism>
<dbReference type="RefSeq" id="WP_347704081.1">
    <property type="nucleotide sequence ID" value="NZ_JBDPZD010000002.1"/>
</dbReference>
<comment type="caution">
    <text evidence="1">The sequence shown here is derived from an EMBL/GenBank/DDBJ whole genome shotgun (WGS) entry which is preliminary data.</text>
</comment>
<dbReference type="Proteomes" id="UP001495147">
    <property type="component" value="Unassembled WGS sequence"/>
</dbReference>
<evidence type="ECO:0000313" key="1">
    <source>
        <dbReference type="EMBL" id="MEO3691239.1"/>
    </source>
</evidence>
<accession>A0ABV0G0K0</accession>
<reference evidence="1 2" key="1">
    <citation type="submission" date="2024-05" db="EMBL/GenBank/DDBJ databases">
        <title>Roseateles sp. DJS-2-20 16S ribosomal RNA gene Genome sequencing and assembly.</title>
        <authorList>
            <person name="Woo H."/>
        </authorList>
    </citation>
    <scope>NUCLEOTIDE SEQUENCE [LARGE SCALE GENOMIC DNA]</scope>
    <source>
        <strain evidence="1 2">DJS-2-20</strain>
    </source>
</reference>
<dbReference type="InterPro" id="IPR016155">
    <property type="entry name" value="Mopterin_synth/thiamin_S_b"/>
</dbReference>
<dbReference type="PANTHER" id="PTHR38031:SF1">
    <property type="entry name" value="SULFUR CARRIER PROTEIN CYSO"/>
    <property type="match status" value="1"/>
</dbReference>
<dbReference type="SUPFAM" id="SSF54285">
    <property type="entry name" value="MoaD/ThiS"/>
    <property type="match status" value="1"/>
</dbReference>
<dbReference type="InterPro" id="IPR052045">
    <property type="entry name" value="Sulfur_Carrier/Prot_Modifier"/>
</dbReference>
<sequence>MAHIEFTPQLHRFINTPVLDTPATTLREALDAAFDGNPLLRGYIVDEQGHLRVNVVVFIDGLRARDLRGLTDPLRPDSRVHVLQALSGG</sequence>